<dbReference type="GO" id="GO:0004674">
    <property type="term" value="F:protein serine/threonine kinase activity"/>
    <property type="evidence" value="ECO:0007669"/>
    <property type="project" value="UniProtKB-KW"/>
</dbReference>
<dbReference type="GO" id="GO:0005634">
    <property type="term" value="C:nucleus"/>
    <property type="evidence" value="ECO:0007669"/>
    <property type="project" value="UniProtKB-SubCell"/>
</dbReference>
<dbReference type="GO" id="GO:0005819">
    <property type="term" value="C:spindle"/>
    <property type="evidence" value="ECO:0007669"/>
    <property type="project" value="UniProtKB-SubCell"/>
</dbReference>
<dbReference type="GO" id="GO:0005694">
    <property type="term" value="C:chromosome"/>
    <property type="evidence" value="ECO:0007669"/>
    <property type="project" value="UniProtKB-SubCell"/>
</dbReference>
<feature type="compositionally biased region" description="Basic and acidic residues" evidence="22">
    <location>
        <begin position="430"/>
        <end position="448"/>
    </location>
</feature>
<evidence type="ECO:0000256" key="2">
    <source>
        <dbReference type="ARBA" id="ARBA00004123"/>
    </source>
</evidence>
<evidence type="ECO:0000256" key="9">
    <source>
        <dbReference type="ARBA" id="ARBA00022553"/>
    </source>
</evidence>
<feature type="region of interest" description="Disordered" evidence="22">
    <location>
        <begin position="112"/>
        <end position="133"/>
    </location>
</feature>
<organism evidence="24 25">
    <name type="scientific">Oryzias latipes</name>
    <name type="common">Japanese rice fish</name>
    <name type="synonym">Japanese killifish</name>
    <dbReference type="NCBI Taxonomy" id="8090"/>
    <lineage>
        <taxon>Eukaryota</taxon>
        <taxon>Metazoa</taxon>
        <taxon>Chordata</taxon>
        <taxon>Craniata</taxon>
        <taxon>Vertebrata</taxon>
        <taxon>Euteleostomi</taxon>
        <taxon>Actinopterygii</taxon>
        <taxon>Neopterygii</taxon>
        <taxon>Teleostei</taxon>
        <taxon>Neoteleostei</taxon>
        <taxon>Acanthomorphata</taxon>
        <taxon>Ovalentaria</taxon>
        <taxon>Atherinomorphae</taxon>
        <taxon>Beloniformes</taxon>
        <taxon>Adrianichthyidae</taxon>
        <taxon>Oryziinae</taxon>
        <taxon>Oryzias</taxon>
    </lineage>
</organism>
<keyword evidence="13 21" id="KW-0067">ATP-binding</keyword>
<dbReference type="PROSITE" id="PS00107">
    <property type="entry name" value="PROTEIN_KINASE_ATP"/>
    <property type="match status" value="1"/>
</dbReference>
<dbReference type="PANTHER" id="PTHR24419">
    <property type="entry name" value="INTERLEUKIN-1 RECEPTOR-ASSOCIATED KINASE"/>
    <property type="match status" value="1"/>
</dbReference>
<evidence type="ECO:0000256" key="8">
    <source>
        <dbReference type="ARBA" id="ARBA00022527"/>
    </source>
</evidence>
<evidence type="ECO:0000256" key="12">
    <source>
        <dbReference type="ARBA" id="ARBA00022777"/>
    </source>
</evidence>
<dbReference type="Gene3D" id="3.30.200.20">
    <property type="entry name" value="Phosphorylase Kinase, domain 1"/>
    <property type="match status" value="1"/>
</dbReference>
<feature type="compositionally biased region" description="Basic residues" evidence="22">
    <location>
        <begin position="636"/>
        <end position="651"/>
    </location>
</feature>
<comment type="subcellular location">
    <subcellularLocation>
        <location evidence="4">Chromosome</location>
    </subcellularLocation>
    <subcellularLocation>
        <location evidence="3">Cytoplasm</location>
        <location evidence="3">Cytoskeleton</location>
        <location evidence="3">Spindle</location>
    </subcellularLocation>
    <subcellularLocation>
        <location evidence="2">Nucleus</location>
    </subcellularLocation>
</comment>
<keyword evidence="10" id="KW-0808">Transferase</keyword>
<evidence type="ECO:0000256" key="16">
    <source>
        <dbReference type="ARBA" id="ARBA00047899"/>
    </source>
</evidence>
<evidence type="ECO:0000256" key="7">
    <source>
        <dbReference type="ARBA" id="ARBA00022490"/>
    </source>
</evidence>
<evidence type="ECO:0000256" key="3">
    <source>
        <dbReference type="ARBA" id="ARBA00004186"/>
    </source>
</evidence>
<dbReference type="InterPro" id="IPR011009">
    <property type="entry name" value="Kinase-like_dom_sf"/>
</dbReference>
<dbReference type="FunFam" id="3.30.200.20:FF:000409">
    <property type="entry name" value="serine/threonine-protein kinase haspin"/>
    <property type="match status" value="1"/>
</dbReference>
<reference evidence="24" key="4">
    <citation type="submission" date="2025-09" db="UniProtKB">
        <authorList>
            <consortium name="Ensembl"/>
        </authorList>
    </citation>
    <scope>IDENTIFICATION</scope>
    <source>
        <strain evidence="24">HNI</strain>
    </source>
</reference>
<evidence type="ECO:0000256" key="1">
    <source>
        <dbReference type="ARBA" id="ARBA00001946"/>
    </source>
</evidence>
<accession>A0A3P9K7T4</accession>
<keyword evidence="6" id="KW-0158">Chromosome</keyword>
<dbReference type="Gene3D" id="1.10.510.10">
    <property type="entry name" value="Transferase(Phosphotransferase) domain 1"/>
    <property type="match status" value="1"/>
</dbReference>
<feature type="domain" description="Protein kinase" evidence="23">
    <location>
        <begin position="838"/>
        <end position="1151"/>
    </location>
</feature>
<feature type="compositionally biased region" description="Basic residues" evidence="22">
    <location>
        <begin position="49"/>
        <end position="58"/>
    </location>
</feature>
<evidence type="ECO:0000256" key="19">
    <source>
        <dbReference type="ARBA" id="ARBA00069281"/>
    </source>
</evidence>
<evidence type="ECO:0000259" key="23">
    <source>
        <dbReference type="PROSITE" id="PS50011"/>
    </source>
</evidence>
<dbReference type="PANTHER" id="PTHR24419:SF18">
    <property type="entry name" value="SERINE_THREONINE-PROTEIN KINASE HASPIN"/>
    <property type="match status" value="1"/>
</dbReference>
<evidence type="ECO:0000256" key="13">
    <source>
        <dbReference type="ARBA" id="ARBA00022840"/>
    </source>
</evidence>
<evidence type="ECO:0000256" key="4">
    <source>
        <dbReference type="ARBA" id="ARBA00004286"/>
    </source>
</evidence>
<dbReference type="InterPro" id="IPR024604">
    <property type="entry name" value="GSG2_C"/>
</dbReference>
<keyword evidence="12" id="KW-0418">Kinase</keyword>
<reference key="1">
    <citation type="journal article" date="2007" name="Nature">
        <title>The medaka draft genome and insights into vertebrate genome evolution.</title>
        <authorList>
            <person name="Kasahara M."/>
            <person name="Naruse K."/>
            <person name="Sasaki S."/>
            <person name="Nakatani Y."/>
            <person name="Qu W."/>
            <person name="Ahsan B."/>
            <person name="Yamada T."/>
            <person name="Nagayasu Y."/>
            <person name="Doi K."/>
            <person name="Kasai Y."/>
            <person name="Jindo T."/>
            <person name="Kobayashi D."/>
            <person name="Shimada A."/>
            <person name="Toyoda A."/>
            <person name="Kuroki Y."/>
            <person name="Fujiyama A."/>
            <person name="Sasaki T."/>
            <person name="Shimizu A."/>
            <person name="Asakawa S."/>
            <person name="Shimizu N."/>
            <person name="Hashimoto S."/>
            <person name="Yang J."/>
            <person name="Lee Y."/>
            <person name="Matsushima K."/>
            <person name="Sugano S."/>
            <person name="Sakaizumi M."/>
            <person name="Narita T."/>
            <person name="Ohishi K."/>
            <person name="Haga S."/>
            <person name="Ohta F."/>
            <person name="Nomoto H."/>
            <person name="Nogata K."/>
            <person name="Morishita T."/>
            <person name="Endo T."/>
            <person name="Shin-I T."/>
            <person name="Takeda H."/>
            <person name="Morishita S."/>
            <person name="Kohara Y."/>
        </authorList>
    </citation>
    <scope>NUCLEOTIDE SEQUENCE [LARGE SCALE GENOMIC DNA]</scope>
    <source>
        <strain>Hd-rR</strain>
    </source>
</reference>
<comment type="catalytic activity">
    <reaction evidence="17">
        <text>L-seryl-[protein] + ATP = O-phospho-L-seryl-[protein] + ADP + H(+)</text>
        <dbReference type="Rhea" id="RHEA:17989"/>
        <dbReference type="Rhea" id="RHEA-COMP:9863"/>
        <dbReference type="Rhea" id="RHEA-COMP:11604"/>
        <dbReference type="ChEBI" id="CHEBI:15378"/>
        <dbReference type="ChEBI" id="CHEBI:29999"/>
        <dbReference type="ChEBI" id="CHEBI:30616"/>
        <dbReference type="ChEBI" id="CHEBI:83421"/>
        <dbReference type="ChEBI" id="CHEBI:456216"/>
        <dbReference type="EC" id="2.7.11.1"/>
    </reaction>
</comment>
<evidence type="ECO:0000256" key="21">
    <source>
        <dbReference type="PROSITE-ProRule" id="PRU10141"/>
    </source>
</evidence>
<dbReference type="SUPFAM" id="SSF56112">
    <property type="entry name" value="Protein kinase-like (PK-like)"/>
    <property type="match status" value="1"/>
</dbReference>
<keyword evidence="15" id="KW-0539">Nucleus</keyword>
<dbReference type="EC" id="2.7.11.1" evidence="5"/>
<dbReference type="InterPro" id="IPR017441">
    <property type="entry name" value="Protein_kinase_ATP_BS"/>
</dbReference>
<evidence type="ECO:0000256" key="6">
    <source>
        <dbReference type="ARBA" id="ARBA00022454"/>
    </source>
</evidence>
<comment type="cofactor">
    <cofactor evidence="1">
        <name>Mg(2+)</name>
        <dbReference type="ChEBI" id="CHEBI:18420"/>
    </cofactor>
</comment>
<evidence type="ECO:0000256" key="22">
    <source>
        <dbReference type="SAM" id="MobiDB-lite"/>
    </source>
</evidence>
<feature type="region of interest" description="Disordered" evidence="22">
    <location>
        <begin position="25"/>
        <end position="69"/>
    </location>
</feature>
<evidence type="ECO:0000256" key="14">
    <source>
        <dbReference type="ARBA" id="ARBA00023212"/>
    </source>
</evidence>
<comment type="function">
    <text evidence="18">Serine/threonine-protein kinase that phosphorylates histone H3 at 'Thr-3' (H3T3ph) during mitosis. May act through H3T3ph to both position and modulate activation of AURKB and other components of the chromosomal passenger complex (CPC) at centromeres to ensure proper chromatid cohesion, metaphase alignment and normal progression through the cell cycle.</text>
</comment>
<dbReference type="AlphaFoldDB" id="A0A3P9K7T4"/>
<feature type="binding site" evidence="21">
    <location>
        <position position="866"/>
    </location>
    <ligand>
        <name>ATP</name>
        <dbReference type="ChEBI" id="CHEBI:30616"/>
    </ligand>
</feature>
<dbReference type="SMART" id="SM01331">
    <property type="entry name" value="DUF3635"/>
    <property type="match status" value="1"/>
</dbReference>
<evidence type="ECO:0000256" key="11">
    <source>
        <dbReference type="ARBA" id="ARBA00022741"/>
    </source>
</evidence>
<comment type="catalytic activity">
    <reaction evidence="16">
        <text>L-threonyl-[protein] + ATP = O-phospho-L-threonyl-[protein] + ADP + H(+)</text>
        <dbReference type="Rhea" id="RHEA:46608"/>
        <dbReference type="Rhea" id="RHEA-COMP:11060"/>
        <dbReference type="Rhea" id="RHEA-COMP:11605"/>
        <dbReference type="ChEBI" id="CHEBI:15378"/>
        <dbReference type="ChEBI" id="CHEBI:30013"/>
        <dbReference type="ChEBI" id="CHEBI:30616"/>
        <dbReference type="ChEBI" id="CHEBI:61977"/>
        <dbReference type="ChEBI" id="CHEBI:456216"/>
        <dbReference type="EC" id="2.7.11.1"/>
    </reaction>
</comment>
<feature type="region of interest" description="Disordered" evidence="22">
    <location>
        <begin position="608"/>
        <end position="655"/>
    </location>
</feature>
<dbReference type="PROSITE" id="PS50011">
    <property type="entry name" value="PROTEIN_KINASE_DOM"/>
    <property type="match status" value="1"/>
</dbReference>
<reference evidence="24 25" key="2">
    <citation type="submission" date="2017-04" db="EMBL/GenBank/DDBJ databases">
        <title>CpG methylation of centromeres and impact of large insertions on vertebrate speciation.</title>
        <authorList>
            <person name="Ichikawa K."/>
            <person name="Yoshimura J."/>
            <person name="Morishita S."/>
        </authorList>
    </citation>
    <scope>NUCLEOTIDE SEQUENCE</scope>
    <source>
        <strain evidence="24 25">HNI</strain>
    </source>
</reference>
<keyword evidence="9" id="KW-0597">Phosphoprotein</keyword>
<sequence length="1151" mass="127365">MKPVKSLFLKTYGKQMRKVSAWISPKDRKRAFDSTESDDDSVFESANPRRTRGKHKRVFRQEVRPAKKKAMQHLIESSYDEDSLINENFNQPRKNRLVSAPVLTKRKRHKITFTSDSEEENTAPKPETKSFKAATDSNVHPLSAGRFVTRRRCAGLTRLTKATASGHSSSDDFTSERVFRPTRGRKAPVAFGLCSSESSMNDVGMSHCTANPLQEISLNTSVERSLGPRLRKPIFCSTPSAGFFRKQGPSEAFPTCDQGSSPPSMSVSCIGASHEDLSFRQRVLPAQPGSVCGLHSEDGQQSKRDLDHIEEQSADLFVEPKESSCSEAKSVGGASRDVNLISVDSDGSSHFVSAAGGLEWLIEALKEECLSRRWTVQLDRLGLVLVSQLGDTTYSSCLERSSSVSSPQTASLCHLVGNDRTLNLASSASDLHETKKSSDARATKKQSESNDSTHPSDLSCDVIMSPHSPAEAKAAQGESLSKKLLVSLQKEQLKDITQPKDAALASAMLPSQDTNQPTDVKRDREVTAALSRADTTNGLKASAETPDSEKSASPLKKECLANRPVVPVKRIRLSELKETLQIKDAARESSDLSVSDADRQAKTVLLLDGDENKSTSKANVRRRKAASGEKDSCRGATKHKQKPARDKKKKSTTADTFNTTRKVCVSGMSVSRWKNKGGNFRSRAEQTGSSKTVDCSISELISAPWKQPQELVTNPENIFTPLKANLPPLLANLTPSTHTWSRIKAALSVHRKGMVQLTPTTLRLSETPRRNALANVSQDLFATPLRTPLPKHLQSQLLTQHSLVVCEEPELSDAEKVYAECGQEHPLPWEECILPLRSKGCVKIGEGTFGEVFSTTNAVGETVALKIIPIEGSKKVNGEDQKTFGEILHEVIISKELSSLKEKQHNQTNGFIGLNDLHCVQGCYPSDFLKAWDAYDRRKGSENDRPDFFTKEQLFIILEFEFGGVDLENSNGTLASLGVAKSILHQVTAALAVAEQELHFEHRDLHWGNVLVKTTRQRKGSFLLNGVTHHVETNGVLVRVIDYSLSRLEIDELTVSCDISNDEELFMGQGDYQFEIYRLMRQENGNDWSSYHPHSNVLWLHYLCSKLLSMKYRGSGRKGAKDTREALSRFHDNILQYNSATEALRNCAMFQ</sequence>
<dbReference type="SMART" id="SM00220">
    <property type="entry name" value="S_TKc"/>
    <property type="match status" value="1"/>
</dbReference>
<reference evidence="24" key="3">
    <citation type="submission" date="2025-08" db="UniProtKB">
        <authorList>
            <consortium name="Ensembl"/>
        </authorList>
    </citation>
    <scope>IDENTIFICATION</scope>
    <source>
        <strain evidence="24">HNI</strain>
    </source>
</reference>
<dbReference type="Pfam" id="PF12330">
    <property type="entry name" value="Haspin_kinase"/>
    <property type="match status" value="1"/>
</dbReference>
<evidence type="ECO:0000313" key="25">
    <source>
        <dbReference type="Proteomes" id="UP000265180"/>
    </source>
</evidence>
<proteinExistence type="predicted"/>
<evidence type="ECO:0000313" key="24">
    <source>
        <dbReference type="Ensembl" id="ENSORLP00020004503.1"/>
    </source>
</evidence>
<feature type="region of interest" description="Disordered" evidence="22">
    <location>
        <begin position="529"/>
        <end position="558"/>
    </location>
</feature>
<dbReference type="FunFam" id="1.10.510.10:FF:000401">
    <property type="entry name" value="serine/threonine-protein kinase haspin"/>
    <property type="match status" value="1"/>
</dbReference>
<evidence type="ECO:0000256" key="10">
    <source>
        <dbReference type="ARBA" id="ARBA00022679"/>
    </source>
</evidence>
<dbReference type="GO" id="GO:0035173">
    <property type="term" value="F:histone kinase activity"/>
    <property type="evidence" value="ECO:0007669"/>
    <property type="project" value="UniProtKB-ARBA"/>
</dbReference>
<dbReference type="GO" id="GO:0051276">
    <property type="term" value="P:chromosome organization"/>
    <property type="evidence" value="ECO:0007669"/>
    <property type="project" value="UniProtKB-ARBA"/>
</dbReference>
<keyword evidence="8" id="KW-0723">Serine/threonine-protein kinase</keyword>
<evidence type="ECO:0000256" key="5">
    <source>
        <dbReference type="ARBA" id="ARBA00012513"/>
    </source>
</evidence>
<evidence type="ECO:0000256" key="18">
    <source>
        <dbReference type="ARBA" id="ARBA00053811"/>
    </source>
</evidence>
<name>A0A3P9K7T4_ORYLA</name>
<evidence type="ECO:0000256" key="15">
    <source>
        <dbReference type="ARBA" id="ARBA00023242"/>
    </source>
</evidence>
<keyword evidence="11 21" id="KW-0547">Nucleotide-binding</keyword>
<evidence type="ECO:0000256" key="17">
    <source>
        <dbReference type="ARBA" id="ARBA00048679"/>
    </source>
</evidence>
<dbReference type="GO" id="GO:0005524">
    <property type="term" value="F:ATP binding"/>
    <property type="evidence" value="ECO:0007669"/>
    <property type="project" value="UniProtKB-UniRule"/>
</dbReference>
<dbReference type="GO" id="GO:1901991">
    <property type="term" value="P:negative regulation of mitotic cell cycle phase transition"/>
    <property type="evidence" value="ECO:0007669"/>
    <property type="project" value="UniProtKB-ARBA"/>
</dbReference>
<dbReference type="Proteomes" id="UP000265180">
    <property type="component" value="Chromosome 1"/>
</dbReference>
<keyword evidence="14" id="KW-0206">Cytoskeleton</keyword>
<dbReference type="Ensembl" id="ENSORLT00020007853.1">
    <property type="protein sequence ID" value="ENSORLP00020004503.1"/>
    <property type="gene ID" value="ENSORLG00020005305.1"/>
</dbReference>
<feature type="region of interest" description="Disordered" evidence="22">
    <location>
        <begin position="426"/>
        <end position="476"/>
    </location>
</feature>
<feature type="compositionally biased region" description="Basic and acidic residues" evidence="22">
    <location>
        <begin position="547"/>
        <end position="558"/>
    </location>
</feature>
<protein>
    <recommendedName>
        <fullName evidence="19">Serine/threonine-protein kinase haspin</fullName>
        <ecNumber evidence="5">2.7.11.1</ecNumber>
    </recommendedName>
    <alternativeName>
        <fullName evidence="20">Germ cell-specific gene 2 protein</fullName>
    </alternativeName>
</protein>
<keyword evidence="7" id="KW-0963">Cytoplasm</keyword>
<dbReference type="InterPro" id="IPR000719">
    <property type="entry name" value="Prot_kinase_dom"/>
</dbReference>
<evidence type="ECO:0000256" key="20">
    <source>
        <dbReference type="ARBA" id="ARBA00081741"/>
    </source>
</evidence>